<keyword evidence="3 7" id="KW-1133">Transmembrane helix</keyword>
<evidence type="ECO:0000256" key="3">
    <source>
        <dbReference type="ARBA" id="ARBA00022989"/>
    </source>
</evidence>
<keyword evidence="2 7" id="KW-0812">Transmembrane</keyword>
<dbReference type="GO" id="GO:0009252">
    <property type="term" value="P:peptidoglycan biosynthetic process"/>
    <property type="evidence" value="ECO:0007669"/>
    <property type="project" value="UniProtKB-UniRule"/>
</dbReference>
<evidence type="ECO:0000256" key="7">
    <source>
        <dbReference type="HAMAP-Rule" id="MF_02065"/>
    </source>
</evidence>
<evidence type="ECO:0000313" key="9">
    <source>
        <dbReference type="Proteomes" id="UP000245370"/>
    </source>
</evidence>
<keyword evidence="1 7" id="KW-1003">Cell membrane</keyword>
<dbReference type="GO" id="GO:0005886">
    <property type="term" value="C:plasma membrane"/>
    <property type="evidence" value="ECO:0007669"/>
    <property type="project" value="UniProtKB-UniRule"/>
</dbReference>
<dbReference type="Pfam" id="PF02618">
    <property type="entry name" value="YceG"/>
    <property type="match status" value="1"/>
</dbReference>
<evidence type="ECO:0000313" key="8">
    <source>
        <dbReference type="EMBL" id="PWH87197.1"/>
    </source>
</evidence>
<evidence type="ECO:0000256" key="4">
    <source>
        <dbReference type="ARBA" id="ARBA00023136"/>
    </source>
</evidence>
<keyword evidence="5 7" id="KW-0456">Lyase</keyword>
<comment type="function">
    <text evidence="7">Functions as a peptidoglycan terminase that cleaves nascent peptidoglycan strands endolytically to terminate their elongation.</text>
</comment>
<comment type="catalytic activity">
    <reaction evidence="7">
        <text>a peptidoglycan chain = a peptidoglycan chain with N-acetyl-1,6-anhydromuramyl-[peptide] at the reducing end + a peptidoglycan chain with N-acetylglucosamine at the non-reducing end.</text>
        <dbReference type="EC" id="4.2.2.29"/>
    </reaction>
</comment>
<sequence length="354" mass="40843">MNKQLRRSNYFLLLTFLIFLNSCTSIDAYFGGKKESLNTEKTSFYIPTGTGIEELKNLLLNHKIIDDADAFQAVLDYKEFQDNKVGSGKYIIDPNTKYNTLINGFTLNSLGNGNKEVEVEITFNNCQNIKDIASKVSTQIEMDSTTFVNYILSDSILKKYGFNEAKIGALFLPNTYRAFWDTDHEEFVSKMAEEFRKFWTPDRITKLKQVGLSSQSDAVTLASIVYKEQDKYPEEWKTIAGLYLNRIRKGWKLQSDPTFRFCWGDELDGVERLTYEHRDRDCPYNTYIYAGLPPGPIFIPPADVVDAVLNAENNNYMYMCAKPKGDGLHNFARTLAQHNRNAAEFQQWIRNRKR</sequence>
<evidence type="ECO:0000256" key="1">
    <source>
        <dbReference type="ARBA" id="ARBA00022475"/>
    </source>
</evidence>
<evidence type="ECO:0000256" key="6">
    <source>
        <dbReference type="ARBA" id="ARBA00023316"/>
    </source>
</evidence>
<dbReference type="PANTHER" id="PTHR30518:SF2">
    <property type="entry name" value="ENDOLYTIC MUREIN TRANSGLYCOSYLASE"/>
    <property type="match status" value="1"/>
</dbReference>
<dbReference type="OrthoDB" id="9814591at2"/>
<dbReference type="PANTHER" id="PTHR30518">
    <property type="entry name" value="ENDOLYTIC MUREIN TRANSGLYCOSYLASE"/>
    <property type="match status" value="1"/>
</dbReference>
<proteinExistence type="inferred from homology"/>
<keyword evidence="9" id="KW-1185">Reference proteome</keyword>
<organism evidence="8 9">
    <name type="scientific">Brumimicrobium oceani</name>
    <dbReference type="NCBI Taxonomy" id="2100725"/>
    <lineage>
        <taxon>Bacteria</taxon>
        <taxon>Pseudomonadati</taxon>
        <taxon>Bacteroidota</taxon>
        <taxon>Flavobacteriia</taxon>
        <taxon>Flavobacteriales</taxon>
        <taxon>Crocinitomicaceae</taxon>
        <taxon>Brumimicrobium</taxon>
    </lineage>
</organism>
<dbReference type="EMBL" id="QFRJ01000001">
    <property type="protein sequence ID" value="PWH87197.1"/>
    <property type="molecule type" value="Genomic_DNA"/>
</dbReference>
<dbReference type="RefSeq" id="WP_109358276.1">
    <property type="nucleotide sequence ID" value="NZ_QFRJ01000001.1"/>
</dbReference>
<protein>
    <recommendedName>
        <fullName evidence="7">Endolytic murein transglycosylase</fullName>
        <ecNumber evidence="7">4.2.2.29</ecNumber>
    </recommendedName>
    <alternativeName>
        <fullName evidence="7">Peptidoglycan lytic transglycosylase</fullName>
    </alternativeName>
    <alternativeName>
        <fullName evidence="7">Peptidoglycan polymerization terminase</fullName>
    </alternativeName>
</protein>
<dbReference type="Gene3D" id="3.30.160.60">
    <property type="entry name" value="Classic Zinc Finger"/>
    <property type="match status" value="1"/>
</dbReference>
<comment type="caution">
    <text evidence="8">The sequence shown here is derived from an EMBL/GenBank/DDBJ whole genome shotgun (WGS) entry which is preliminary data.</text>
</comment>
<feature type="site" description="Important for catalytic activity" evidence="7">
    <location>
        <position position="228"/>
    </location>
</feature>
<dbReference type="InterPro" id="IPR003770">
    <property type="entry name" value="MLTG-like"/>
</dbReference>
<comment type="similarity">
    <text evidence="7">Belongs to the transglycosylase MltG family.</text>
</comment>
<name>A0A2U2XHG8_9FLAO</name>
<gene>
    <name evidence="7 8" type="primary">mltG</name>
    <name evidence="8" type="ORF">DIT68_02740</name>
</gene>
<dbReference type="Proteomes" id="UP000245370">
    <property type="component" value="Unassembled WGS sequence"/>
</dbReference>
<dbReference type="GO" id="GO:0008932">
    <property type="term" value="F:lytic endotransglycosylase activity"/>
    <property type="evidence" value="ECO:0007669"/>
    <property type="project" value="UniProtKB-UniRule"/>
</dbReference>
<keyword evidence="6 7" id="KW-0961">Cell wall biogenesis/degradation</keyword>
<evidence type="ECO:0000256" key="2">
    <source>
        <dbReference type="ARBA" id="ARBA00022692"/>
    </source>
</evidence>
<reference evidence="8 9" key="1">
    <citation type="submission" date="2018-05" db="EMBL/GenBank/DDBJ databases">
        <title>Brumimicrobium oceani sp. nov., isolated from coastal sediment.</title>
        <authorList>
            <person name="Kou Y."/>
        </authorList>
    </citation>
    <scope>NUCLEOTIDE SEQUENCE [LARGE SCALE GENOMIC DNA]</scope>
    <source>
        <strain evidence="8 9">C305</strain>
    </source>
</reference>
<dbReference type="NCBIfam" id="TIGR00247">
    <property type="entry name" value="endolytic transglycosylase MltG"/>
    <property type="match status" value="1"/>
</dbReference>
<accession>A0A2U2XHG8</accession>
<evidence type="ECO:0000256" key="5">
    <source>
        <dbReference type="ARBA" id="ARBA00023239"/>
    </source>
</evidence>
<dbReference type="GO" id="GO:0071555">
    <property type="term" value="P:cell wall organization"/>
    <property type="evidence" value="ECO:0007669"/>
    <property type="project" value="UniProtKB-KW"/>
</dbReference>
<dbReference type="EC" id="4.2.2.29" evidence="7"/>
<reference evidence="8 9" key="2">
    <citation type="submission" date="2018-05" db="EMBL/GenBank/DDBJ databases">
        <authorList>
            <person name="Lanie J.A."/>
            <person name="Ng W.-L."/>
            <person name="Kazmierczak K.M."/>
            <person name="Andrzejewski T.M."/>
            <person name="Davidsen T.M."/>
            <person name="Wayne K.J."/>
            <person name="Tettelin H."/>
            <person name="Glass J.I."/>
            <person name="Rusch D."/>
            <person name="Podicherti R."/>
            <person name="Tsui H.-C.T."/>
            <person name="Winkler M.E."/>
        </authorList>
    </citation>
    <scope>NUCLEOTIDE SEQUENCE [LARGE SCALE GENOMIC DNA]</scope>
    <source>
        <strain evidence="8 9">C305</strain>
    </source>
</reference>
<dbReference type="HAMAP" id="MF_02065">
    <property type="entry name" value="MltG"/>
    <property type="match status" value="1"/>
</dbReference>
<keyword evidence="4 7" id="KW-0472">Membrane</keyword>
<dbReference type="AlphaFoldDB" id="A0A2U2XHG8"/>
<dbReference type="Gene3D" id="3.30.1490.480">
    <property type="entry name" value="Endolytic murein transglycosylase"/>
    <property type="match status" value="1"/>
</dbReference>